<keyword evidence="7" id="KW-1133">Transmembrane helix</keyword>
<dbReference type="Gene3D" id="3.40.50.1820">
    <property type="entry name" value="alpha/beta hydrolase"/>
    <property type="match status" value="1"/>
</dbReference>
<dbReference type="InterPro" id="IPR041400">
    <property type="entry name" value="PARP16_N"/>
</dbReference>
<dbReference type="Proteomes" id="UP000053268">
    <property type="component" value="Unassembled WGS sequence"/>
</dbReference>
<evidence type="ECO:0000256" key="1">
    <source>
        <dbReference type="ARBA" id="ARBA00005964"/>
    </source>
</evidence>
<keyword evidence="2" id="KW-0719">Serine esterase</keyword>
<feature type="transmembrane region" description="Helical" evidence="7">
    <location>
        <begin position="894"/>
        <end position="917"/>
    </location>
</feature>
<comment type="similarity">
    <text evidence="1">Belongs to the type-B carboxylesterase/lipase family.</text>
</comment>
<dbReference type="Gene3D" id="3.90.228.10">
    <property type="match status" value="1"/>
</dbReference>
<protein>
    <submittedName>
        <fullName evidence="11">Acetylcholinesterase</fullName>
    </submittedName>
</protein>
<keyword evidence="12" id="KW-1185">Reference proteome</keyword>
<keyword evidence="7" id="KW-0472">Membrane</keyword>
<dbReference type="SUPFAM" id="SSF56399">
    <property type="entry name" value="ADP-ribosylation"/>
    <property type="match status" value="1"/>
</dbReference>
<gene>
    <name evidence="11" type="ORF">RR46_11851</name>
</gene>
<feature type="domain" description="Carboxylesterase type B" evidence="8">
    <location>
        <begin position="381"/>
        <end position="846"/>
    </location>
</feature>
<dbReference type="PROSITE" id="PS00941">
    <property type="entry name" value="CARBOXYLESTERASE_B_2"/>
    <property type="match status" value="1"/>
</dbReference>
<dbReference type="InterPro" id="IPR051093">
    <property type="entry name" value="Neuroligin/BSAL"/>
</dbReference>
<evidence type="ECO:0000259" key="8">
    <source>
        <dbReference type="Pfam" id="PF00135"/>
    </source>
</evidence>
<evidence type="ECO:0000313" key="12">
    <source>
        <dbReference type="Proteomes" id="UP000053268"/>
    </source>
</evidence>
<keyword evidence="4" id="KW-0378">Hydrolase</keyword>
<dbReference type="Pfam" id="PF18084">
    <property type="entry name" value="ARTD15_N"/>
    <property type="match status" value="1"/>
</dbReference>
<dbReference type="GO" id="GO:0052689">
    <property type="term" value="F:carboxylic ester hydrolase activity"/>
    <property type="evidence" value="ECO:0007669"/>
    <property type="project" value="UniProtKB-KW"/>
</dbReference>
<evidence type="ECO:0000256" key="3">
    <source>
        <dbReference type="ARBA" id="ARBA00022729"/>
    </source>
</evidence>
<dbReference type="InterPro" id="IPR019819">
    <property type="entry name" value="Carboxylesterase_B_CS"/>
</dbReference>
<dbReference type="PANTHER" id="PTHR43903">
    <property type="entry name" value="NEUROLIGIN"/>
    <property type="match status" value="1"/>
</dbReference>
<evidence type="ECO:0000256" key="2">
    <source>
        <dbReference type="ARBA" id="ARBA00022487"/>
    </source>
</evidence>
<dbReference type="Pfam" id="PF00135">
    <property type="entry name" value="COesterase"/>
    <property type="match status" value="1"/>
</dbReference>
<feature type="domain" description="PARP catalytic" evidence="9">
    <location>
        <begin position="148"/>
        <end position="312"/>
    </location>
</feature>
<organism evidence="11 12">
    <name type="scientific">Papilio xuthus</name>
    <name type="common">Asian swallowtail butterfly</name>
    <dbReference type="NCBI Taxonomy" id="66420"/>
    <lineage>
        <taxon>Eukaryota</taxon>
        <taxon>Metazoa</taxon>
        <taxon>Ecdysozoa</taxon>
        <taxon>Arthropoda</taxon>
        <taxon>Hexapoda</taxon>
        <taxon>Insecta</taxon>
        <taxon>Pterygota</taxon>
        <taxon>Neoptera</taxon>
        <taxon>Endopterygota</taxon>
        <taxon>Lepidoptera</taxon>
        <taxon>Glossata</taxon>
        <taxon>Ditrysia</taxon>
        <taxon>Papilionoidea</taxon>
        <taxon>Papilionidae</taxon>
        <taxon>Papilioninae</taxon>
        <taxon>Papilio</taxon>
    </lineage>
</organism>
<dbReference type="InterPro" id="IPR029058">
    <property type="entry name" value="AB_hydrolase_fold"/>
</dbReference>
<evidence type="ECO:0000259" key="9">
    <source>
        <dbReference type="Pfam" id="PF00644"/>
    </source>
</evidence>
<dbReference type="InterPro" id="IPR012317">
    <property type="entry name" value="Poly(ADP-ribose)pol_cat_dom"/>
</dbReference>
<dbReference type="InterPro" id="IPR002018">
    <property type="entry name" value="CarbesteraseB"/>
</dbReference>
<evidence type="ECO:0000256" key="7">
    <source>
        <dbReference type="SAM" id="Phobius"/>
    </source>
</evidence>
<evidence type="ECO:0000256" key="5">
    <source>
        <dbReference type="ARBA" id="ARBA00023157"/>
    </source>
</evidence>
<dbReference type="PROSITE" id="PS00122">
    <property type="entry name" value="CARBOXYLESTERASE_B_1"/>
    <property type="match status" value="1"/>
</dbReference>
<accession>A0A194PNF1</accession>
<proteinExistence type="inferred from homology"/>
<evidence type="ECO:0000313" key="11">
    <source>
        <dbReference type="EMBL" id="KPI94847.1"/>
    </source>
</evidence>
<keyword evidence="7" id="KW-0812">Transmembrane</keyword>
<evidence type="ECO:0000256" key="4">
    <source>
        <dbReference type="ARBA" id="ARBA00022801"/>
    </source>
</evidence>
<reference evidence="11 12" key="1">
    <citation type="journal article" date="2015" name="Nat. Commun.">
        <title>Outbred genome sequencing and CRISPR/Cas9 gene editing in butterflies.</title>
        <authorList>
            <person name="Li X."/>
            <person name="Fan D."/>
            <person name="Zhang W."/>
            <person name="Liu G."/>
            <person name="Zhang L."/>
            <person name="Zhao L."/>
            <person name="Fang X."/>
            <person name="Chen L."/>
            <person name="Dong Y."/>
            <person name="Chen Y."/>
            <person name="Ding Y."/>
            <person name="Zhao R."/>
            <person name="Feng M."/>
            <person name="Zhu Y."/>
            <person name="Feng Y."/>
            <person name="Jiang X."/>
            <person name="Zhu D."/>
            <person name="Xiang H."/>
            <person name="Feng X."/>
            <person name="Li S."/>
            <person name="Wang J."/>
            <person name="Zhang G."/>
            <person name="Kronforst M.R."/>
            <person name="Wang W."/>
        </authorList>
    </citation>
    <scope>NUCLEOTIDE SEQUENCE [LARGE SCALE GENOMIC DNA]</scope>
    <source>
        <strain evidence="11">Ya'a_city_454_Px</strain>
        <tissue evidence="11">Whole body</tissue>
    </source>
</reference>
<feature type="domain" description="PARP16 N-terminal" evidence="10">
    <location>
        <begin position="45"/>
        <end position="113"/>
    </location>
</feature>
<name>A0A194PNF1_PAPXU</name>
<keyword evidence="5" id="KW-1015">Disulfide bond</keyword>
<dbReference type="STRING" id="66420.A0A194PNF1"/>
<evidence type="ECO:0000256" key="6">
    <source>
        <dbReference type="ARBA" id="ARBA00023180"/>
    </source>
</evidence>
<keyword evidence="3" id="KW-0732">Signal</keyword>
<dbReference type="EMBL" id="KQ459597">
    <property type="protein sequence ID" value="KPI94847.1"/>
    <property type="molecule type" value="Genomic_DNA"/>
</dbReference>
<keyword evidence="6" id="KW-0325">Glycoprotein</keyword>
<sequence>MNGEPELFSDSTTNCNGTTGSEAISDVIQAKLDTLEKKAVHLRLVLEKDFKAADFKWSLFVAAAFSFRYESCLRPFPPAFMKEGVKDMDELLNVLTDVPALDLFLQQLDDIDNLTNISDIIDLLFYVLVRLKEPSLKTVPSELHNSILANTNSSVAPQPQYIFQVHNSKTSHAEAKWKDMSKNYRTFYAFHGSRLENIYNMLHFGFHQQTAKNTSLGTGFYLSPDLNITLPHSHGGFGWGASTIGGHLSCVALCEVIDTPDGINYKKPVSDEGDGITQNANKISIGSTPDPKLNHYLVMNSDLLRLRYLLVYAKQPTSIRFSTTSVNRNGGLRQWLTRHKLMSILLGYGLMLATIGFANNQPMNYYYKMLLKKLDLAYGTAPERHPGWRRTFFAHRMPPRCPQQNLDAENYSEDCLFLNIFAPKRVDGKLLPVMVLLYSETWLRGGATLPCQELASEGVVVITVNYRLHLLSLFTLNSVAARGNLALLDQYLALLWTRENIAAFGGDPNAITLVGHSAGADCVLHHIVSPRSAGLFHRAIIMSPRNVWRAVDKELNINASEVERISRAIAKALDCSGKTDRDILNCMRSRSVTDIVSATLNSTWLNNLQPISDNFLPDAEQYLPVSVAEALTSSKMSNIQLDILMGTTNLEAINSHDHYYEDLMKEGPQRIFEYATTKAIPETLRLLSLQEEALSMLIQAIRWEFWGAQTRNEVEKETIAAVEGLARMETSARWGAGGALLAARLARRAMRLYVYRFTQSSQVDIQGRHFNFTGAVHGADLIALLGDALMLQIARRPATDSEKRISSIFRKYIANFVRFGYPDANDGWERYKVGNAYVQEIREGLSNDHNSLSASRDVAFWLKYLPNLSNLLNSREHSEQFTTEKDESRLRGGMVAMSAVSVVLLLLLCAAAVLLYWRRTHRFSLHDDIMNHH</sequence>
<dbReference type="Pfam" id="PF00644">
    <property type="entry name" value="PARP"/>
    <property type="match status" value="1"/>
</dbReference>
<dbReference type="GO" id="GO:0003950">
    <property type="term" value="F:NAD+ poly-ADP-ribosyltransferase activity"/>
    <property type="evidence" value="ECO:0007669"/>
    <property type="project" value="InterPro"/>
</dbReference>
<evidence type="ECO:0000259" key="10">
    <source>
        <dbReference type="Pfam" id="PF18084"/>
    </source>
</evidence>
<dbReference type="InterPro" id="IPR019826">
    <property type="entry name" value="Carboxylesterase_B_AS"/>
</dbReference>
<dbReference type="AlphaFoldDB" id="A0A194PNF1"/>
<dbReference type="SUPFAM" id="SSF53474">
    <property type="entry name" value="alpha/beta-Hydrolases"/>
    <property type="match status" value="1"/>
</dbReference>